<evidence type="ECO:0000313" key="2">
    <source>
        <dbReference type="Proteomes" id="UP000646548"/>
    </source>
</evidence>
<dbReference type="AlphaFoldDB" id="A0A834FMD1"/>
<dbReference type="EMBL" id="WKFB01000076">
    <property type="protein sequence ID" value="KAF6736891.1"/>
    <property type="molecule type" value="Genomic_DNA"/>
</dbReference>
<dbReference type="Proteomes" id="UP000646548">
    <property type="component" value="Unassembled WGS sequence"/>
</dbReference>
<proteinExistence type="predicted"/>
<evidence type="ECO:0000313" key="1">
    <source>
        <dbReference type="EMBL" id="KAF6736891.1"/>
    </source>
</evidence>
<reference evidence="1" key="1">
    <citation type="journal article" name="BMC Genomics">
        <title>Long-read sequencing and de novo genome assembly of marine medaka (Oryzias melastigma).</title>
        <authorList>
            <person name="Liang P."/>
            <person name="Saqib H.S.A."/>
            <person name="Ni X."/>
            <person name="Shen Y."/>
        </authorList>
    </citation>
    <scope>NUCLEOTIDE SEQUENCE</scope>
    <source>
        <strain evidence="1">Bigg-433</strain>
    </source>
</reference>
<gene>
    <name evidence="1" type="ORF">FQA47_006463</name>
</gene>
<comment type="caution">
    <text evidence="1">The sequence shown here is derived from an EMBL/GenBank/DDBJ whole genome shotgun (WGS) entry which is preliminary data.</text>
</comment>
<organism evidence="1 2">
    <name type="scientific">Oryzias melastigma</name>
    <name type="common">Marine medaka</name>
    <dbReference type="NCBI Taxonomy" id="30732"/>
    <lineage>
        <taxon>Eukaryota</taxon>
        <taxon>Metazoa</taxon>
        <taxon>Chordata</taxon>
        <taxon>Craniata</taxon>
        <taxon>Vertebrata</taxon>
        <taxon>Euteleostomi</taxon>
        <taxon>Actinopterygii</taxon>
        <taxon>Neopterygii</taxon>
        <taxon>Teleostei</taxon>
        <taxon>Neoteleostei</taxon>
        <taxon>Acanthomorphata</taxon>
        <taxon>Ovalentaria</taxon>
        <taxon>Atherinomorphae</taxon>
        <taxon>Beloniformes</taxon>
        <taxon>Adrianichthyidae</taxon>
        <taxon>Oryziinae</taxon>
        <taxon>Oryzias</taxon>
    </lineage>
</organism>
<sequence>MMRTIMTLKLKLSHDTLPDLQLTFWLIKMKNLNQSSPFAASLTSLTLTAPWRLCICRANPQGGIKHHSRLFAHDMGAQRKQGSRSIHLFRREAFRNEMFGTIKDWLMTRAAPVYTNET</sequence>
<protein>
    <submittedName>
        <fullName evidence="1">Uncharacterized protein</fullName>
    </submittedName>
</protein>
<accession>A0A834FMD1</accession>
<name>A0A834FMD1_ORYME</name>